<feature type="region of interest" description="Disordered" evidence="7">
    <location>
        <begin position="170"/>
        <end position="198"/>
    </location>
</feature>
<dbReference type="InterPro" id="IPR044246">
    <property type="entry name" value="ZFP3-like"/>
</dbReference>
<dbReference type="AlphaFoldDB" id="A0A6A6L790"/>
<name>A0A6A6L790_HEVBR</name>
<organism evidence="9 10">
    <name type="scientific">Hevea brasiliensis</name>
    <name type="common">Para rubber tree</name>
    <name type="synonym">Siphonia brasiliensis</name>
    <dbReference type="NCBI Taxonomy" id="3981"/>
    <lineage>
        <taxon>Eukaryota</taxon>
        <taxon>Viridiplantae</taxon>
        <taxon>Streptophyta</taxon>
        <taxon>Embryophyta</taxon>
        <taxon>Tracheophyta</taxon>
        <taxon>Spermatophyta</taxon>
        <taxon>Magnoliopsida</taxon>
        <taxon>eudicotyledons</taxon>
        <taxon>Gunneridae</taxon>
        <taxon>Pentapetalae</taxon>
        <taxon>rosids</taxon>
        <taxon>fabids</taxon>
        <taxon>Malpighiales</taxon>
        <taxon>Euphorbiaceae</taxon>
        <taxon>Crotonoideae</taxon>
        <taxon>Micrandreae</taxon>
        <taxon>Hevea</taxon>
    </lineage>
</organism>
<dbReference type="GO" id="GO:0009788">
    <property type="term" value="P:negative regulation of abscisic acid-activated signaling pathway"/>
    <property type="evidence" value="ECO:0007669"/>
    <property type="project" value="InterPro"/>
</dbReference>
<dbReference type="PROSITE" id="PS50157">
    <property type="entry name" value="ZINC_FINGER_C2H2_2"/>
    <property type="match status" value="1"/>
</dbReference>
<dbReference type="PANTHER" id="PTHR47287:SF18">
    <property type="entry name" value="TRANSCRIPTION FACTOR C2H2 FAMILY"/>
    <property type="match status" value="1"/>
</dbReference>
<evidence type="ECO:0000256" key="2">
    <source>
        <dbReference type="ARBA" id="ARBA00022723"/>
    </source>
</evidence>
<keyword evidence="4" id="KW-0862">Zinc</keyword>
<proteinExistence type="predicted"/>
<evidence type="ECO:0000256" key="6">
    <source>
        <dbReference type="PROSITE-ProRule" id="PRU00042"/>
    </source>
</evidence>
<keyword evidence="2" id="KW-0479">Metal-binding</keyword>
<comment type="caution">
    <text evidence="9">The sequence shown here is derived from an EMBL/GenBank/DDBJ whole genome shotgun (WGS) entry which is preliminary data.</text>
</comment>
<feature type="domain" description="C2H2-type" evidence="8">
    <location>
        <begin position="28"/>
        <end position="55"/>
    </location>
</feature>
<evidence type="ECO:0000256" key="4">
    <source>
        <dbReference type="ARBA" id="ARBA00022833"/>
    </source>
</evidence>
<dbReference type="Gene3D" id="3.30.160.60">
    <property type="entry name" value="Classic Zinc Finger"/>
    <property type="match status" value="1"/>
</dbReference>
<dbReference type="InterPro" id="IPR013087">
    <property type="entry name" value="Znf_C2H2_type"/>
</dbReference>
<keyword evidence="5" id="KW-0539">Nucleus</keyword>
<evidence type="ECO:0000256" key="5">
    <source>
        <dbReference type="ARBA" id="ARBA00023242"/>
    </source>
</evidence>
<evidence type="ECO:0000313" key="10">
    <source>
        <dbReference type="Proteomes" id="UP000467840"/>
    </source>
</evidence>
<accession>A0A6A6L790</accession>
<gene>
    <name evidence="9" type="ORF">GH714_033110</name>
</gene>
<dbReference type="PROSITE" id="PS00028">
    <property type="entry name" value="ZINC_FINGER_C2H2_1"/>
    <property type="match status" value="1"/>
</dbReference>
<dbReference type="SUPFAM" id="SSF57667">
    <property type="entry name" value="beta-beta-alpha zinc fingers"/>
    <property type="match status" value="1"/>
</dbReference>
<reference evidence="9 10" key="1">
    <citation type="journal article" date="2020" name="Mol. Plant">
        <title>The Chromosome-Based Rubber Tree Genome Provides New Insights into Spurge Genome Evolution and Rubber Biosynthesis.</title>
        <authorList>
            <person name="Liu J."/>
            <person name="Shi C."/>
            <person name="Shi C.C."/>
            <person name="Li W."/>
            <person name="Zhang Q.J."/>
            <person name="Zhang Y."/>
            <person name="Li K."/>
            <person name="Lu H.F."/>
            <person name="Shi C."/>
            <person name="Zhu S.T."/>
            <person name="Xiao Z.Y."/>
            <person name="Nan H."/>
            <person name="Yue Y."/>
            <person name="Zhu X.G."/>
            <person name="Wu Y."/>
            <person name="Hong X.N."/>
            <person name="Fan G.Y."/>
            <person name="Tong Y."/>
            <person name="Zhang D."/>
            <person name="Mao C.L."/>
            <person name="Liu Y.L."/>
            <person name="Hao S.J."/>
            <person name="Liu W.Q."/>
            <person name="Lv M.Q."/>
            <person name="Zhang H.B."/>
            <person name="Liu Y."/>
            <person name="Hu-Tang G.R."/>
            <person name="Wang J.P."/>
            <person name="Wang J.H."/>
            <person name="Sun Y.H."/>
            <person name="Ni S.B."/>
            <person name="Chen W.B."/>
            <person name="Zhang X.C."/>
            <person name="Jiao Y.N."/>
            <person name="Eichler E.E."/>
            <person name="Li G.H."/>
            <person name="Liu X."/>
            <person name="Gao L.Z."/>
        </authorList>
    </citation>
    <scope>NUCLEOTIDE SEQUENCE [LARGE SCALE GENOMIC DNA]</scope>
    <source>
        <strain evidence="10">cv. GT1</strain>
        <tissue evidence="9">Leaf</tissue>
    </source>
</reference>
<keyword evidence="3 6" id="KW-0863">Zinc-finger</keyword>
<evidence type="ECO:0000259" key="8">
    <source>
        <dbReference type="PROSITE" id="PS50157"/>
    </source>
</evidence>
<dbReference type="InterPro" id="IPR036236">
    <property type="entry name" value="Znf_C2H2_sf"/>
</dbReference>
<keyword evidence="10" id="KW-1185">Reference proteome</keyword>
<dbReference type="Proteomes" id="UP000467840">
    <property type="component" value="Chromosome 7"/>
</dbReference>
<dbReference type="GO" id="GO:0005634">
    <property type="term" value="C:nucleus"/>
    <property type="evidence" value="ECO:0007669"/>
    <property type="project" value="UniProtKB-SubCell"/>
</dbReference>
<feature type="compositionally biased region" description="Polar residues" evidence="7">
    <location>
        <begin position="170"/>
        <end position="180"/>
    </location>
</feature>
<evidence type="ECO:0000256" key="1">
    <source>
        <dbReference type="ARBA" id="ARBA00004123"/>
    </source>
</evidence>
<dbReference type="GO" id="GO:0008270">
    <property type="term" value="F:zinc ion binding"/>
    <property type="evidence" value="ECO:0007669"/>
    <property type="project" value="UniProtKB-KW"/>
</dbReference>
<dbReference type="FunFam" id="3.30.160.60:FF:001366">
    <property type="entry name" value="Zinc finger protein 2"/>
    <property type="match status" value="1"/>
</dbReference>
<dbReference type="EMBL" id="JAAGAX010000013">
    <property type="protein sequence ID" value="KAF2295519.1"/>
    <property type="molecule type" value="Genomic_DNA"/>
</dbReference>
<evidence type="ECO:0000256" key="7">
    <source>
        <dbReference type="SAM" id="MobiDB-lite"/>
    </source>
</evidence>
<evidence type="ECO:0000313" key="9">
    <source>
        <dbReference type="EMBL" id="KAF2295519.1"/>
    </source>
</evidence>
<evidence type="ECO:0000256" key="3">
    <source>
        <dbReference type="ARBA" id="ARBA00022771"/>
    </source>
</evidence>
<dbReference type="PANTHER" id="PTHR47287">
    <property type="entry name" value="C2H2 AND C2HC ZINC FINGERS SUPERFAMILY PROTEIN"/>
    <property type="match status" value="1"/>
</dbReference>
<protein>
    <recommendedName>
        <fullName evidence="8">C2H2-type domain-containing protein</fullName>
    </recommendedName>
</protein>
<sequence length="250" mass="27416">MGLSLSSTGESSNEPVTRTAAAAMPRVFSCNYCRRKFFSSQALGGHQNAHKRERTIAKRAMRMGIFSERHVSLASLPLHGSSFRSLGIKAHSSVHQDISPPVRPQDNRNTARFDQGYFGLPIFVDDDEAALLWPGLGLGETENGPSSSSSSLLLVSMSVRCHSWGWFSSSKETDGSADNPSQRRRDLSTGSVPEFSMDGFRDEKGVRLVESAKKTGRLKFLLAKCLSTALCRLLTDSCRRREAVKICLAS</sequence>
<comment type="subcellular location">
    <subcellularLocation>
        <location evidence="1">Nucleus</location>
    </subcellularLocation>
</comment>